<dbReference type="EMBL" id="JABAIA010000001">
    <property type="protein sequence ID" value="NLR63580.1"/>
    <property type="molecule type" value="Genomic_DNA"/>
</dbReference>
<reference evidence="1 2" key="1">
    <citation type="submission" date="2020-04" db="EMBL/GenBank/DDBJ databases">
        <authorList>
            <person name="Yin C."/>
        </authorList>
    </citation>
    <scope>NUCLEOTIDE SEQUENCE [LARGE SCALE GENOMIC DNA]</scope>
    <source>
        <strain evidence="1 2">Ae27</strain>
    </source>
</reference>
<proteinExistence type="predicted"/>
<evidence type="ECO:0000313" key="2">
    <source>
        <dbReference type="Proteomes" id="UP000570474"/>
    </source>
</evidence>
<dbReference type="RefSeq" id="WP_168869574.1">
    <property type="nucleotide sequence ID" value="NZ_JABAIA010000001.1"/>
</dbReference>
<organism evidence="1 2">
    <name type="scientific">Chitinophaga varians</name>
    <dbReference type="NCBI Taxonomy" id="2202339"/>
    <lineage>
        <taxon>Bacteria</taxon>
        <taxon>Pseudomonadati</taxon>
        <taxon>Bacteroidota</taxon>
        <taxon>Chitinophagia</taxon>
        <taxon>Chitinophagales</taxon>
        <taxon>Chitinophagaceae</taxon>
        <taxon>Chitinophaga</taxon>
    </lineage>
</organism>
<name>A0A847RBZ1_9BACT</name>
<evidence type="ECO:0000313" key="1">
    <source>
        <dbReference type="EMBL" id="NLR63580.1"/>
    </source>
</evidence>
<dbReference type="Proteomes" id="UP000570474">
    <property type="component" value="Unassembled WGS sequence"/>
</dbReference>
<gene>
    <name evidence="1" type="ORF">HGH92_04595</name>
</gene>
<protein>
    <submittedName>
        <fullName evidence="1">DUF4280 domain-containing protein</fullName>
    </submittedName>
</protein>
<dbReference type="Pfam" id="PF14107">
    <property type="entry name" value="DUF4280"/>
    <property type="match status" value="1"/>
</dbReference>
<dbReference type="InterPro" id="IPR025460">
    <property type="entry name" value="DUF4280"/>
</dbReference>
<accession>A0A847RBZ1</accession>
<keyword evidence="2" id="KW-1185">Reference proteome</keyword>
<sequence length="1313" mass="145378">MADKHFVVQGATCRCKFGSSIDKLKVTGNEKDYINDNDGNSKPIASTKDLGKPFEAGTFGNCSITKGACSPGVTAWKDFYEKVTLTNGGKILTESSTAACATGGPGSITIEHHGQQAAVSQAHFDKVEVESLSVLNPMAPKPDSKKEKPQVKQIKVKLDKRIPPELMSASGKSAPVPVLRTRPNESLKFEVVSYYNAAKADKDKVGWKVSGGSAQVFEEIGPSFSMNFDETGSYRVMAFGNPEAQDDVRCAIDVSVVHNQLAEELELGAGMGRVIPGLPGKNAKPEQYRVRRGVPVTVSAKYEMSPATDEEKKRVFMKVTDAAGNTIAGPTDPGTDTITFTPANTAATYTVTATMLPATEEGSPQEVSKEMVSEANSVVSVTNDQGTHVVRPGTTMSFKVSKMSYATPAQDFEQAAIKWQLNGKEVGSGASLSLDGNTYFAAPGSYVVEAYVSHADAWDSKKGKPSAGAAKSEDDWCFDVKHNEITAIRVKNGDTQWVVGKRYTLTADLLMPYDQAKDGPITWAPAGGDGATRDGIYAPAKGKFVVTAQLRGSSKKLDINADLAEVTRWCFTDAEDKYKAKAGWNETIKALIVSPQSAGVSVNLHVLESDGGDDFNYIKDLGNVAFDAKGEARLDVKTNDLKEKLQALWWQGDYYKVLFGVLQKPDGIQFQGMKTIVSDGKKFWFPVKPSRLTDNEKGNFIYINKKPEIVSVSFFDSTNYPAYKVYPYGEKIRIHIQTKNLAGEELIFQLWENKYKAEDKLVQQSKFKVKDNETLPIDLDTAKLKSGVAALDNMLRNFYVVLRHEKSKDNETIVNYMFPEKVADANAYNPGDVNFYHHIKLSALLADKLNDAARPIAPAVLGEPMERAVTECLCKKYDLVWGNKVSCEFRKKVVQIAAKLGLPTKDNEGANWLMTVMALETGRTFSPTCGTFAKHKDDSKNGYVGLVQIGKAAAQDLGVLRSELIKLTAEQQLDYVEKFLTKNKSKFKSKTDLYLAINYPAACGHGDEPDYVVYDSSNAAYDDNPLFKREPTEYWIDKKGKKHYYTGQQGSSKVWEFEAAINDIYNEGKAQKATDFSCQQKASAFEAKEIVTYHIFADGRLERHVPKEIKEEYKKKYKYVYHDKNSKEHILGLFNFKTIDNNYGANYGGATVDLIDIRELKDYASGDVKFKLTLNTVRNFVNDKTLGSLLGALLECGYEDYTFNGFSHADGSSAPSVSHKNGYNGDLRYLRTDKAIARLNLFSDSETEGWKALDTDRQTKFNDALYKFGWKSMLSQTYNEDKILNHCSPDPDGHHNDHLHVQEYSPNYKEVKE</sequence>
<comment type="caution">
    <text evidence="1">The sequence shown here is derived from an EMBL/GenBank/DDBJ whole genome shotgun (WGS) entry which is preliminary data.</text>
</comment>